<dbReference type="EMBL" id="JBBBNY010000004">
    <property type="protein sequence ID" value="MEI7036688.1"/>
    <property type="molecule type" value="Genomic_DNA"/>
</dbReference>
<dbReference type="Gene3D" id="3.40.50.2000">
    <property type="entry name" value="Glycogen Phosphorylase B"/>
    <property type="match status" value="2"/>
</dbReference>
<dbReference type="Proteomes" id="UP001381174">
    <property type="component" value="Unassembled WGS sequence"/>
</dbReference>
<dbReference type="InterPro" id="IPR028098">
    <property type="entry name" value="Glyco_trans_4-like_N"/>
</dbReference>
<dbReference type="EC" id="2.4.-.-" evidence="5"/>
<dbReference type="RefSeq" id="WP_336807314.1">
    <property type="nucleotide sequence ID" value="NZ_JBBBNY010000004.1"/>
</dbReference>
<dbReference type="Pfam" id="PF00534">
    <property type="entry name" value="Glycos_transf_1"/>
    <property type="match status" value="1"/>
</dbReference>
<evidence type="ECO:0000256" key="1">
    <source>
        <dbReference type="ARBA" id="ARBA00022676"/>
    </source>
</evidence>
<feature type="domain" description="Glycosyltransferase subfamily 4-like N-terminal" evidence="4">
    <location>
        <begin position="22"/>
        <end position="168"/>
    </location>
</feature>
<dbReference type="PANTHER" id="PTHR12526:SF510">
    <property type="entry name" value="D-INOSITOL 3-PHOSPHATE GLYCOSYLTRANSFERASE"/>
    <property type="match status" value="1"/>
</dbReference>
<comment type="caution">
    <text evidence="5">The sequence shown here is derived from an EMBL/GenBank/DDBJ whole genome shotgun (WGS) entry which is preliminary data.</text>
</comment>
<evidence type="ECO:0000313" key="6">
    <source>
        <dbReference type="Proteomes" id="UP001381174"/>
    </source>
</evidence>
<name>A0ABU8JAZ0_9GAMM</name>
<organism evidence="5 6">
    <name type="scientific">Fulvimonas yonginensis</name>
    <dbReference type="NCBI Taxonomy" id="1495200"/>
    <lineage>
        <taxon>Bacteria</taxon>
        <taxon>Pseudomonadati</taxon>
        <taxon>Pseudomonadota</taxon>
        <taxon>Gammaproteobacteria</taxon>
        <taxon>Lysobacterales</taxon>
        <taxon>Rhodanobacteraceae</taxon>
        <taxon>Fulvimonas</taxon>
    </lineage>
</organism>
<accession>A0ABU8JAZ0</accession>
<keyword evidence="1 5" id="KW-0328">Glycosyltransferase</keyword>
<dbReference type="CDD" id="cd03801">
    <property type="entry name" value="GT4_PimA-like"/>
    <property type="match status" value="1"/>
</dbReference>
<dbReference type="SUPFAM" id="SSF53756">
    <property type="entry name" value="UDP-Glycosyltransferase/glycogen phosphorylase"/>
    <property type="match status" value="1"/>
</dbReference>
<evidence type="ECO:0000259" key="4">
    <source>
        <dbReference type="Pfam" id="PF13579"/>
    </source>
</evidence>
<evidence type="ECO:0000256" key="2">
    <source>
        <dbReference type="ARBA" id="ARBA00022679"/>
    </source>
</evidence>
<dbReference type="GO" id="GO:0016757">
    <property type="term" value="F:glycosyltransferase activity"/>
    <property type="evidence" value="ECO:0007669"/>
    <property type="project" value="UniProtKB-KW"/>
</dbReference>
<evidence type="ECO:0000259" key="3">
    <source>
        <dbReference type="Pfam" id="PF00534"/>
    </source>
</evidence>
<gene>
    <name evidence="5" type="ORF">WAT24_07965</name>
</gene>
<feature type="domain" description="Glycosyl transferase family 1" evidence="3">
    <location>
        <begin position="189"/>
        <end position="341"/>
    </location>
</feature>
<keyword evidence="2 5" id="KW-0808">Transferase</keyword>
<proteinExistence type="predicted"/>
<reference evidence="5 6" key="1">
    <citation type="journal article" date="2014" name="Int. J. Syst. Evol. Microbiol.">
        <title>Fulvimonas yonginensis sp. nov., isolated from greenhouse soil, and emended description of the genus Fulvimonas.</title>
        <authorList>
            <person name="Ahn J.H."/>
            <person name="Kim S.J."/>
            <person name="Weon H.Y."/>
            <person name="Hong S.B."/>
            <person name="Seok S.J."/>
            <person name="Kwon S.W."/>
        </authorList>
    </citation>
    <scope>NUCLEOTIDE SEQUENCE [LARGE SCALE GENOMIC DNA]</scope>
    <source>
        <strain evidence="5 6">KACC 16952</strain>
    </source>
</reference>
<dbReference type="Pfam" id="PF13579">
    <property type="entry name" value="Glyco_trans_4_4"/>
    <property type="match status" value="1"/>
</dbReference>
<dbReference type="InterPro" id="IPR001296">
    <property type="entry name" value="Glyco_trans_1"/>
</dbReference>
<keyword evidence="6" id="KW-1185">Reference proteome</keyword>
<protein>
    <submittedName>
        <fullName evidence="5">Glycosyltransferase family 4 protein</fullName>
        <ecNumber evidence="5">2.4.-.-</ecNumber>
    </submittedName>
</protein>
<evidence type="ECO:0000313" key="5">
    <source>
        <dbReference type="EMBL" id="MEI7036688.1"/>
    </source>
</evidence>
<dbReference type="PANTHER" id="PTHR12526">
    <property type="entry name" value="GLYCOSYLTRANSFERASE"/>
    <property type="match status" value="1"/>
</dbReference>
<sequence length="375" mass="40692">MKLALVVPGGVDRSGEQRVIPALLHLIARLARAHEVHVFALRQEAAPGRWFLAGATIHNIGDGWPRLRAIAAIRAEHHRAPFDCIQAIFSGRCGLVAIAAGLWLHCPSLVHVAGGELVALREIGYGGRLNWRGRLCEALVLRCADRVTAASAPVITALQRLGVEAQRVPLGVDLEAWPPQPPRRRGVGPARLIHVASLNRVKDQSTLLRALAALKDRGIDFHLAVVGVDTLGGEIQRLAVTLGLERHVRFLGFRTQRELRPLMAAAHLQVLASRHETGPLVLLEAAVAGIPTVGTAVGHLAEWSPAAALTVPPGNWLALADAIERVLGDEDLRLQLAWSAQRRAMREDADHTARAFEALYLSVRETAPMPARLRR</sequence>